<dbReference type="SMART" id="SM00478">
    <property type="entry name" value="ENDO3c"/>
    <property type="match status" value="1"/>
</dbReference>
<dbReference type="GO" id="GO:0032131">
    <property type="term" value="F:alkylated DNA binding"/>
    <property type="evidence" value="ECO:0007669"/>
    <property type="project" value="TreeGrafter"/>
</dbReference>
<evidence type="ECO:0000256" key="1">
    <source>
        <dbReference type="ARBA" id="ARBA00000086"/>
    </source>
</evidence>
<dbReference type="Proteomes" id="UP000530514">
    <property type="component" value="Unassembled WGS sequence"/>
</dbReference>
<sequence>MRIHLPLRYPYSFAHTTKRLKSFEKSIYVYREGAFWRTIRGRKGPLLLSVAEDSERPGLIAEIFGEADPEEEEELKGRIAHMFGTDVDLTPFYEQMRQDPVLWPVIEQRIGMHLVLDASLYECLVKTIISQQLNLSFAGTLIERFIQLAGDTGQFAGETWKVFPAAEQVACLRYEDLRHLQFNQRKAEYIIDLSRLIAEGKLDLETLTGLPDDEVMKKLTALRGIGRWTAECLLMFGLRRPDLLPAADIGLRNAVGRLYGLPARPDESEVRRIGEKWAPYRSYATFYLWDTLG</sequence>
<dbReference type="Gene3D" id="1.10.340.30">
    <property type="entry name" value="Hypothetical protein, domain 2"/>
    <property type="match status" value="1"/>
</dbReference>
<keyword evidence="4" id="KW-0227">DNA damage</keyword>
<keyword evidence="5" id="KW-0234">DNA repair</keyword>
<dbReference type="PANTHER" id="PTHR43003:SF5">
    <property type="entry name" value="DNA-3-METHYLADENINE GLYCOSYLASE"/>
    <property type="match status" value="1"/>
</dbReference>
<keyword evidence="8" id="KW-1185">Reference proteome</keyword>
<proteinExistence type="inferred from homology"/>
<evidence type="ECO:0000313" key="8">
    <source>
        <dbReference type="Proteomes" id="UP000530514"/>
    </source>
</evidence>
<dbReference type="FunFam" id="1.10.340.30:FF:000004">
    <property type="entry name" value="DNA-3-methyladenine glycosylase II"/>
    <property type="match status" value="1"/>
</dbReference>
<dbReference type="InterPro" id="IPR011257">
    <property type="entry name" value="DNA_glycosylase"/>
</dbReference>
<comment type="caution">
    <text evidence="7">The sequence shown here is derived from an EMBL/GenBank/DDBJ whole genome shotgun (WGS) entry which is preliminary data.</text>
</comment>
<reference evidence="7 8" key="1">
    <citation type="submission" date="2020-07" db="EMBL/GenBank/DDBJ databases">
        <authorList>
            <person name="Feng H."/>
        </authorList>
    </citation>
    <scope>NUCLEOTIDE SEQUENCE [LARGE SCALE GENOMIC DNA]</scope>
    <source>
        <strain evidence="8">s-11</strain>
    </source>
</reference>
<dbReference type="GO" id="GO:0006285">
    <property type="term" value="P:base-excision repair, AP site formation"/>
    <property type="evidence" value="ECO:0007669"/>
    <property type="project" value="TreeGrafter"/>
</dbReference>
<dbReference type="RefSeq" id="WP_033101350.1">
    <property type="nucleotide sequence ID" value="NZ_JACEIP010000015.1"/>
</dbReference>
<evidence type="ECO:0000256" key="2">
    <source>
        <dbReference type="ARBA" id="ARBA00010817"/>
    </source>
</evidence>
<evidence type="ECO:0000259" key="6">
    <source>
        <dbReference type="SMART" id="SM00478"/>
    </source>
</evidence>
<comment type="catalytic activity">
    <reaction evidence="1">
        <text>Hydrolysis of alkylated DNA, releasing 3-methyladenine, 3-methylguanine, 7-methylguanine and 7-methyladenine.</text>
        <dbReference type="EC" id="3.2.2.21"/>
    </reaction>
</comment>
<dbReference type="GO" id="GO:0008725">
    <property type="term" value="F:DNA-3-methyladenine glycosylase activity"/>
    <property type="evidence" value="ECO:0007669"/>
    <property type="project" value="TreeGrafter"/>
</dbReference>
<protein>
    <recommendedName>
        <fullName evidence="3">DNA-3-methyladenine glycosylase II</fullName>
        <ecNumber evidence="3">3.2.2.21</ecNumber>
    </recommendedName>
</protein>
<dbReference type="GO" id="GO:0032993">
    <property type="term" value="C:protein-DNA complex"/>
    <property type="evidence" value="ECO:0007669"/>
    <property type="project" value="TreeGrafter"/>
</dbReference>
<dbReference type="GO" id="GO:0005737">
    <property type="term" value="C:cytoplasm"/>
    <property type="evidence" value="ECO:0007669"/>
    <property type="project" value="TreeGrafter"/>
</dbReference>
<dbReference type="PANTHER" id="PTHR43003">
    <property type="entry name" value="DNA-3-METHYLADENINE GLYCOSYLASE"/>
    <property type="match status" value="1"/>
</dbReference>
<evidence type="ECO:0000313" key="7">
    <source>
        <dbReference type="EMBL" id="MBA4543363.1"/>
    </source>
</evidence>
<dbReference type="GO" id="GO:0006307">
    <property type="term" value="P:DNA alkylation repair"/>
    <property type="evidence" value="ECO:0007669"/>
    <property type="project" value="TreeGrafter"/>
</dbReference>
<dbReference type="InterPro" id="IPR003265">
    <property type="entry name" value="HhH-GPD_domain"/>
</dbReference>
<evidence type="ECO:0000256" key="3">
    <source>
        <dbReference type="ARBA" id="ARBA00012000"/>
    </source>
</evidence>
<dbReference type="CDD" id="cd00056">
    <property type="entry name" value="ENDO3c"/>
    <property type="match status" value="1"/>
</dbReference>
<dbReference type="InterPro" id="IPR023170">
    <property type="entry name" value="HhH_base_excis_C"/>
</dbReference>
<dbReference type="AlphaFoldDB" id="A0A7W1XAZ5"/>
<feature type="domain" description="HhH-GPD" evidence="6">
    <location>
        <begin position="129"/>
        <end position="293"/>
    </location>
</feature>
<comment type="similarity">
    <text evidence="2">Belongs to the alkylbase DNA glycosidase AlkA family.</text>
</comment>
<dbReference type="EC" id="3.2.2.21" evidence="3"/>
<organism evidence="7 8">
    <name type="scientific">Thermoactinomyces daqus</name>
    <dbReference type="NCBI Taxonomy" id="1329516"/>
    <lineage>
        <taxon>Bacteria</taxon>
        <taxon>Bacillati</taxon>
        <taxon>Bacillota</taxon>
        <taxon>Bacilli</taxon>
        <taxon>Bacillales</taxon>
        <taxon>Thermoactinomycetaceae</taxon>
        <taxon>Thermoactinomyces</taxon>
    </lineage>
</organism>
<dbReference type="Gene3D" id="1.10.1670.10">
    <property type="entry name" value="Helix-hairpin-Helix base-excision DNA repair enzymes (C-terminal)"/>
    <property type="match status" value="1"/>
</dbReference>
<dbReference type="EMBL" id="JACEIP010000015">
    <property type="protein sequence ID" value="MBA4543363.1"/>
    <property type="molecule type" value="Genomic_DNA"/>
</dbReference>
<dbReference type="InterPro" id="IPR037046">
    <property type="entry name" value="AlkA_N_sf"/>
</dbReference>
<dbReference type="GO" id="GO:0043916">
    <property type="term" value="F:DNA-7-methylguanine glycosylase activity"/>
    <property type="evidence" value="ECO:0007669"/>
    <property type="project" value="TreeGrafter"/>
</dbReference>
<dbReference type="InterPro" id="IPR051912">
    <property type="entry name" value="Alkylbase_DNA_Glycosylase/TA"/>
</dbReference>
<dbReference type="OrthoDB" id="9785929at2"/>
<dbReference type="SUPFAM" id="SSF48150">
    <property type="entry name" value="DNA-glycosylase"/>
    <property type="match status" value="1"/>
</dbReference>
<evidence type="ECO:0000256" key="5">
    <source>
        <dbReference type="ARBA" id="ARBA00023204"/>
    </source>
</evidence>
<name>A0A7W1XAZ5_9BACL</name>
<evidence type="ECO:0000256" key="4">
    <source>
        <dbReference type="ARBA" id="ARBA00022763"/>
    </source>
</evidence>
<accession>A0A7W1XAZ5</accession>
<dbReference type="Pfam" id="PF00730">
    <property type="entry name" value="HhH-GPD"/>
    <property type="match status" value="1"/>
</dbReference>
<gene>
    <name evidence="7" type="ORF">H1164_10695</name>
</gene>
<dbReference type="Gene3D" id="3.30.310.20">
    <property type="entry name" value="DNA-3-methyladenine glycosylase AlkA, N-terminal domain"/>
    <property type="match status" value="1"/>
</dbReference>